<feature type="domain" description="Solute-binding protein family 5" evidence="5">
    <location>
        <begin position="109"/>
        <end position="517"/>
    </location>
</feature>
<evidence type="ECO:0000256" key="1">
    <source>
        <dbReference type="ARBA" id="ARBA00004418"/>
    </source>
</evidence>
<keyword evidence="7" id="KW-1185">Reference proteome</keyword>
<dbReference type="OrthoDB" id="9803988at2"/>
<dbReference type="AlphaFoldDB" id="A0A964T7P4"/>
<reference evidence="6" key="1">
    <citation type="submission" date="2019-03" db="EMBL/GenBank/DDBJ databases">
        <title>Afifella sp. nov., isolated from activated sludge.</title>
        <authorList>
            <person name="Li Q."/>
            <person name="Liu Y."/>
        </authorList>
    </citation>
    <scope>NUCLEOTIDE SEQUENCE</scope>
    <source>
        <strain evidence="6">L72</strain>
    </source>
</reference>
<dbReference type="CDD" id="cd08497">
    <property type="entry name" value="MbnE-like"/>
    <property type="match status" value="1"/>
</dbReference>
<comment type="caution">
    <text evidence="6">The sequence shown here is derived from an EMBL/GenBank/DDBJ whole genome shotgun (WGS) entry which is preliminary data.</text>
</comment>
<dbReference type="Proteomes" id="UP000773614">
    <property type="component" value="Unassembled WGS sequence"/>
</dbReference>
<evidence type="ECO:0000259" key="5">
    <source>
        <dbReference type="Pfam" id="PF00496"/>
    </source>
</evidence>
<comment type="similarity">
    <text evidence="2">Belongs to the bacterial solute-binding protein 5 family.</text>
</comment>
<dbReference type="RefSeq" id="WP_161142395.1">
    <property type="nucleotide sequence ID" value="NZ_SPKJ01000118.1"/>
</dbReference>
<dbReference type="PANTHER" id="PTHR30290:SF64">
    <property type="entry name" value="ABC TRANSPORTER PERIPLASMIC BINDING PROTEIN"/>
    <property type="match status" value="1"/>
</dbReference>
<evidence type="ECO:0000313" key="7">
    <source>
        <dbReference type="Proteomes" id="UP000773614"/>
    </source>
</evidence>
<dbReference type="InterPro" id="IPR030678">
    <property type="entry name" value="Peptide/Ni-bd"/>
</dbReference>
<evidence type="ECO:0000256" key="3">
    <source>
        <dbReference type="ARBA" id="ARBA00022729"/>
    </source>
</evidence>
<dbReference type="EMBL" id="SPKJ01000118">
    <property type="protein sequence ID" value="MYZ50063.1"/>
    <property type="molecule type" value="Genomic_DNA"/>
</dbReference>
<evidence type="ECO:0000313" key="6">
    <source>
        <dbReference type="EMBL" id="MYZ50063.1"/>
    </source>
</evidence>
<dbReference type="PANTHER" id="PTHR30290">
    <property type="entry name" value="PERIPLASMIC BINDING COMPONENT OF ABC TRANSPORTER"/>
    <property type="match status" value="1"/>
</dbReference>
<dbReference type="Gene3D" id="3.40.190.10">
    <property type="entry name" value="Periplasmic binding protein-like II"/>
    <property type="match status" value="1"/>
</dbReference>
<feature type="signal peptide" evidence="4">
    <location>
        <begin position="1"/>
        <end position="23"/>
    </location>
</feature>
<dbReference type="Pfam" id="PF00496">
    <property type="entry name" value="SBP_bac_5"/>
    <property type="match status" value="1"/>
</dbReference>
<dbReference type="InterPro" id="IPR000914">
    <property type="entry name" value="SBP_5_dom"/>
</dbReference>
<keyword evidence="3 4" id="KW-0732">Signal</keyword>
<protein>
    <submittedName>
        <fullName evidence="6">ABC transporter substrate-binding protein</fullName>
    </submittedName>
</protein>
<feature type="chain" id="PRO_5038110083" evidence="4">
    <location>
        <begin position="24"/>
        <end position="619"/>
    </location>
</feature>
<dbReference type="GO" id="GO:0030288">
    <property type="term" value="C:outer membrane-bounded periplasmic space"/>
    <property type="evidence" value="ECO:0007669"/>
    <property type="project" value="TreeGrafter"/>
</dbReference>
<dbReference type="SUPFAM" id="SSF53850">
    <property type="entry name" value="Periplasmic binding protein-like II"/>
    <property type="match status" value="1"/>
</dbReference>
<accession>A0A964T7P4</accession>
<proteinExistence type="inferred from homology"/>
<dbReference type="GO" id="GO:0043190">
    <property type="term" value="C:ATP-binding cassette (ABC) transporter complex"/>
    <property type="evidence" value="ECO:0007669"/>
    <property type="project" value="InterPro"/>
</dbReference>
<dbReference type="GO" id="GO:0015833">
    <property type="term" value="P:peptide transport"/>
    <property type="evidence" value="ECO:0007669"/>
    <property type="project" value="TreeGrafter"/>
</dbReference>
<name>A0A964T7P4_9HYPH</name>
<gene>
    <name evidence="6" type="ORF">E4O86_20360</name>
</gene>
<evidence type="ECO:0000256" key="4">
    <source>
        <dbReference type="SAM" id="SignalP"/>
    </source>
</evidence>
<comment type="subcellular location">
    <subcellularLocation>
        <location evidence="1">Periplasm</location>
    </subcellularLocation>
</comment>
<evidence type="ECO:0000256" key="2">
    <source>
        <dbReference type="ARBA" id="ARBA00005695"/>
    </source>
</evidence>
<dbReference type="InterPro" id="IPR039424">
    <property type="entry name" value="SBP_5"/>
</dbReference>
<dbReference type="Gene3D" id="3.10.105.10">
    <property type="entry name" value="Dipeptide-binding Protein, Domain 3"/>
    <property type="match status" value="1"/>
</dbReference>
<dbReference type="GO" id="GO:1904680">
    <property type="term" value="F:peptide transmembrane transporter activity"/>
    <property type="evidence" value="ECO:0007669"/>
    <property type="project" value="TreeGrafter"/>
</dbReference>
<dbReference type="GO" id="GO:0042884">
    <property type="term" value="P:microcin transport"/>
    <property type="evidence" value="ECO:0007669"/>
    <property type="project" value="TreeGrafter"/>
</dbReference>
<dbReference type="PIRSF" id="PIRSF002741">
    <property type="entry name" value="MppA"/>
    <property type="match status" value="1"/>
</dbReference>
<sequence>MRRPLALALAACLLVAPGGAALADHDDWHEAVSLIGTPKYGDDFRHYDYVNPDAPKGGTLNQVSVGTFDSFNPFIVRGTVAAGLTPTGGLLYDTLMDQATDQAGTSYGLIAEAVRYPADFSSATIRLNPDARWHDGQPITADDVVWTFGVLKGTSPFWNQYYNHIEKAEKTAADEVTFTFDQARNRELPNIIGDMPVLPRHWWEGTGANGRKRDITQPTLEPPLGSGPYKIGAFEGGRSITWQRVADYWGADEPTRVGRYNFDQVKYVYFRNVDAVWEAFKKGGLYDFRMENRAQRWAQGYDFPAFQRGDVKKHTYLQEAGEPMQAFVFNTRRAKFQDPRVRRALTLAFDFESMNRTLFYGLYKRTDSYFEGTELASSGLPQGKELEILETVRDEVPPELFTEPFTLPVYEKPGDERTYLRQASQLLREAGWTPQGGRLVNEATGEAMSIEFLGNDPTDERVMLPYVNALRRLGIDARIRLVDTAQYQALTDNFDFDVVVDIFAQSQSPGNEQREFWGSQAADQPGSRNAAGIKNPAVDKLIDRVIYARDREELVAATHALDRVLLWNYYMVPQWHNPEVWIAYWDKFGIPEKQPAYIGVDTFSWWVDQNRESRVEVEK</sequence>
<organism evidence="6 7">
    <name type="scientific">Propylenella binzhouense</name>
    <dbReference type="NCBI Taxonomy" id="2555902"/>
    <lineage>
        <taxon>Bacteria</taxon>
        <taxon>Pseudomonadati</taxon>
        <taxon>Pseudomonadota</taxon>
        <taxon>Alphaproteobacteria</taxon>
        <taxon>Hyphomicrobiales</taxon>
        <taxon>Propylenellaceae</taxon>
        <taxon>Propylenella</taxon>
    </lineage>
</organism>